<reference evidence="11 12" key="1">
    <citation type="submission" date="2018-01" db="EMBL/GenBank/DDBJ databases">
        <title>Whole genome sequencing of Histamine producing bacteria.</title>
        <authorList>
            <person name="Butler K."/>
        </authorList>
    </citation>
    <scope>NUCLEOTIDE SEQUENCE [LARGE SCALE GENOMIC DNA]</scope>
    <source>
        <strain evidence="11 12">JCM 12947</strain>
    </source>
</reference>
<keyword evidence="11" id="KW-0966">Cell projection</keyword>
<dbReference type="Pfam" id="PF00460">
    <property type="entry name" value="Flg_bb_rod"/>
    <property type="match status" value="1"/>
</dbReference>
<evidence type="ECO:0000313" key="11">
    <source>
        <dbReference type="EMBL" id="PSU47179.1"/>
    </source>
</evidence>
<keyword evidence="11" id="KW-0282">Flagellum</keyword>
<feature type="domain" description="Flagellar basal-body/hook protein C-terminal" evidence="9">
    <location>
        <begin position="427"/>
        <end position="466"/>
    </location>
</feature>
<organism evidence="11 12">
    <name type="scientific">Photobacterium frigidiphilum</name>
    <dbReference type="NCBI Taxonomy" id="264736"/>
    <lineage>
        <taxon>Bacteria</taxon>
        <taxon>Pseudomonadati</taxon>
        <taxon>Pseudomonadota</taxon>
        <taxon>Gammaproteobacteria</taxon>
        <taxon>Vibrionales</taxon>
        <taxon>Vibrionaceae</taxon>
        <taxon>Photobacterium</taxon>
    </lineage>
</organism>
<evidence type="ECO:0000256" key="5">
    <source>
        <dbReference type="ARBA" id="ARBA00022525"/>
    </source>
</evidence>
<dbReference type="InterPro" id="IPR053927">
    <property type="entry name" value="FlgK_helical"/>
</dbReference>
<dbReference type="PANTHER" id="PTHR30033">
    <property type="entry name" value="FLAGELLAR HOOK-ASSOCIATED PROTEIN 1"/>
    <property type="match status" value="1"/>
</dbReference>
<dbReference type="GO" id="GO:0005576">
    <property type="term" value="C:extracellular region"/>
    <property type="evidence" value="ECO:0007669"/>
    <property type="project" value="UniProtKB-SubCell"/>
</dbReference>
<dbReference type="InterPro" id="IPR001444">
    <property type="entry name" value="Flag_bb_rod_N"/>
</dbReference>
<evidence type="ECO:0000256" key="2">
    <source>
        <dbReference type="ARBA" id="ARBA00004613"/>
    </source>
</evidence>
<dbReference type="RefSeq" id="WP_107243587.1">
    <property type="nucleotide sequence ID" value="NZ_PYMJ01000016.1"/>
</dbReference>
<feature type="domain" description="Flagellar basal body rod protein N-terminal" evidence="8">
    <location>
        <begin position="4"/>
        <end position="33"/>
    </location>
</feature>
<dbReference type="GO" id="GO:0005198">
    <property type="term" value="F:structural molecule activity"/>
    <property type="evidence" value="ECO:0007669"/>
    <property type="project" value="UniProtKB-UniRule"/>
</dbReference>
<dbReference type="Pfam" id="PF22638">
    <property type="entry name" value="FlgK_D1"/>
    <property type="match status" value="1"/>
</dbReference>
<dbReference type="NCBIfam" id="TIGR02492">
    <property type="entry name" value="flgK_ends"/>
    <property type="match status" value="1"/>
</dbReference>
<keyword evidence="5 7" id="KW-0964">Secreted</keyword>
<name>A0A2T3JE70_9GAMM</name>
<dbReference type="Proteomes" id="UP000240987">
    <property type="component" value="Unassembled WGS sequence"/>
</dbReference>
<keyword evidence="6 7" id="KW-0975">Bacterial flagellum</keyword>
<dbReference type="EMBL" id="PYMJ01000016">
    <property type="protein sequence ID" value="PSU47179.1"/>
    <property type="molecule type" value="Genomic_DNA"/>
</dbReference>
<evidence type="ECO:0000256" key="3">
    <source>
        <dbReference type="ARBA" id="ARBA00009677"/>
    </source>
</evidence>
<evidence type="ECO:0000256" key="4">
    <source>
        <dbReference type="ARBA" id="ARBA00016244"/>
    </source>
</evidence>
<gene>
    <name evidence="7" type="primary">flgK</name>
    <name evidence="11" type="ORF">C9J12_15735</name>
</gene>
<evidence type="ECO:0000259" key="9">
    <source>
        <dbReference type="Pfam" id="PF06429"/>
    </source>
</evidence>
<evidence type="ECO:0000256" key="7">
    <source>
        <dbReference type="RuleBase" id="RU362065"/>
    </source>
</evidence>
<dbReference type="OrthoDB" id="9802553at2"/>
<accession>A0A2T3JE70</accession>
<dbReference type="InterPro" id="IPR010930">
    <property type="entry name" value="Flg_bb/hook_C_dom"/>
</dbReference>
<keyword evidence="12" id="KW-1185">Reference proteome</keyword>
<dbReference type="GO" id="GO:0009424">
    <property type="term" value="C:bacterial-type flagellum hook"/>
    <property type="evidence" value="ECO:0007669"/>
    <property type="project" value="UniProtKB-UniRule"/>
</dbReference>
<dbReference type="SUPFAM" id="SSF64518">
    <property type="entry name" value="Phase 1 flagellin"/>
    <property type="match status" value="1"/>
</dbReference>
<evidence type="ECO:0000256" key="6">
    <source>
        <dbReference type="ARBA" id="ARBA00023143"/>
    </source>
</evidence>
<dbReference type="PANTHER" id="PTHR30033:SF1">
    <property type="entry name" value="FLAGELLAR HOOK-ASSOCIATED PROTEIN 1"/>
    <property type="match status" value="1"/>
</dbReference>
<dbReference type="InterPro" id="IPR002371">
    <property type="entry name" value="FlgK"/>
</dbReference>
<comment type="similarity">
    <text evidence="3 7">Belongs to the flagella basal body rod proteins family.</text>
</comment>
<dbReference type="Pfam" id="PF06429">
    <property type="entry name" value="Flg_bbr_C"/>
    <property type="match status" value="1"/>
</dbReference>
<evidence type="ECO:0000259" key="8">
    <source>
        <dbReference type="Pfam" id="PF00460"/>
    </source>
</evidence>
<evidence type="ECO:0000256" key="1">
    <source>
        <dbReference type="ARBA" id="ARBA00004365"/>
    </source>
</evidence>
<dbReference type="GO" id="GO:0044780">
    <property type="term" value="P:bacterial-type flagellum assembly"/>
    <property type="evidence" value="ECO:0007669"/>
    <property type="project" value="InterPro"/>
</dbReference>
<keyword evidence="11" id="KW-0969">Cilium</keyword>
<evidence type="ECO:0000259" key="10">
    <source>
        <dbReference type="Pfam" id="PF22638"/>
    </source>
</evidence>
<dbReference type="PRINTS" id="PR01005">
    <property type="entry name" value="FLGHOOKAP1"/>
</dbReference>
<comment type="subcellular location">
    <subcellularLocation>
        <location evidence="1 7">Bacterial flagellum</location>
    </subcellularLocation>
    <subcellularLocation>
        <location evidence="2 7">Secreted</location>
    </subcellularLocation>
</comment>
<sequence length="468" mass="49416">MSLINIGLSGLNAANAGLSVTSHNIANAMTPGFSRQRVCFGAQVSAGSQGAGVGVSSVERMADNYLNQQIYKQNGSWGFNKISSQYMQKTESLLNNASTNINTGLDRFYAALSEASAAPQDIAFRQTIVSQSESMVQRFNNLSSQLDGQTKQVSGQLDATVSEANTLMAGIASMNESIRDAGASGKSMTDLLDARDESVRQLSALVDVNTTYNDDGTISLSLDKGQPLVSGSSASVLKKDNDGSLALQRGNGTLALDGNIGGTIGGLVGYRDGELNELQRELDVMAYSFATQFNEAHQTGFDLNGDPGKAVFGGVDSIDGAAKNLTLLVDDPNQLAFASKAGEPGNSENLQQLIDLKNAPVTIDQSKLSIKDAETYQIAIAKLEGKSLNNGYTGLTGDWAIKTAQIEADSEASKALVGQAQGERDSISGVNLDEEAASIMTYTQMYQANAKVISTAQQLFDVTLSMFR</sequence>
<comment type="caution">
    <text evidence="11">The sequence shown here is derived from an EMBL/GenBank/DDBJ whole genome shotgun (WGS) entry which is preliminary data.</text>
</comment>
<protein>
    <recommendedName>
        <fullName evidence="4 7">Flagellar hook-associated protein 1</fullName>
        <shortName evidence="7">HAP1</shortName>
    </recommendedName>
</protein>
<feature type="domain" description="Flagellar hook-associated protein FlgK helical" evidence="10">
    <location>
        <begin position="87"/>
        <end position="312"/>
    </location>
</feature>
<dbReference type="AlphaFoldDB" id="A0A2T3JE70"/>
<evidence type="ECO:0000313" key="12">
    <source>
        <dbReference type="Proteomes" id="UP000240987"/>
    </source>
</evidence>
<proteinExistence type="inferred from homology"/>